<feature type="region of interest" description="Disordered" evidence="1">
    <location>
        <begin position="176"/>
        <end position="218"/>
    </location>
</feature>
<dbReference type="EMBL" id="DS999641">
    <property type="protein sequence ID" value="EFE65752.2"/>
    <property type="molecule type" value="Genomic_DNA"/>
</dbReference>
<organism evidence="2 3">
    <name type="scientific">Streptomyces viridosporus (strain ATCC 14672 / DSM 40746 / JCM 4963 / KCTC 9882 / NRRL B-12104 / FH 1290)</name>
    <name type="common">Streptomyces ghanaensis</name>
    <dbReference type="NCBI Taxonomy" id="566461"/>
    <lineage>
        <taxon>Bacteria</taxon>
        <taxon>Bacillati</taxon>
        <taxon>Actinomycetota</taxon>
        <taxon>Actinomycetes</taxon>
        <taxon>Kitasatosporales</taxon>
        <taxon>Streptomycetaceae</taxon>
        <taxon>Streptomyces</taxon>
    </lineage>
</organism>
<evidence type="ECO:0000313" key="2">
    <source>
        <dbReference type="EMBL" id="EFE65752.2"/>
    </source>
</evidence>
<gene>
    <name evidence="2" type="ORF">SSFG_01006</name>
</gene>
<dbReference type="Proteomes" id="UP000003824">
    <property type="component" value="Unassembled WGS sequence"/>
</dbReference>
<feature type="compositionally biased region" description="Basic and acidic residues" evidence="1">
    <location>
        <begin position="176"/>
        <end position="188"/>
    </location>
</feature>
<name>D6A4B2_STRV1</name>
<dbReference type="AlphaFoldDB" id="D6A4B2"/>
<accession>D6A4B2</accession>
<sequence length="218" mass="24323">MRRRGAGSPAVDVAHLVAEPPGQRAAVRLRREGAAPGGLRLFRRGRSDERGVRGVRRGGWRPVGGAAGKVQGTIALWRKHPEALEADLIDRHYDIADVLSGRRSWRWLRVIIEHLPPESHTMTALRNELTPLQLAEQADKGEPEKGRWSQQEQLTAALYDAVRRLEWVLICVNTEKKSQRPDPPEPMRRPGAGPKKTRAQLTDKSANRLFELLQGGAA</sequence>
<evidence type="ECO:0000313" key="3">
    <source>
        <dbReference type="Proteomes" id="UP000003824"/>
    </source>
</evidence>
<dbReference type="eggNOG" id="ENOG50329RX">
    <property type="taxonomic scope" value="Bacteria"/>
</dbReference>
<evidence type="ECO:0000256" key="1">
    <source>
        <dbReference type="SAM" id="MobiDB-lite"/>
    </source>
</evidence>
<protein>
    <submittedName>
        <fullName evidence="2">Predicted protein</fullName>
    </submittedName>
</protein>
<proteinExistence type="predicted"/>
<reference evidence="3" key="1">
    <citation type="submission" date="2008-12" db="EMBL/GenBank/DDBJ databases">
        <title>Annotation of Streptomyces ghanaensis ATCC 14672.</title>
        <authorList>
            <consortium name="The Broad Institute Genome Sequencing Platform"/>
            <consortium name="Broad Institute Microbial Sequencing Center"/>
            <person name="Fischbach M."/>
            <person name="Ward D."/>
            <person name="Young S."/>
            <person name="Kodira C.D."/>
            <person name="Zeng Q."/>
            <person name="Koehrsen M."/>
            <person name="Godfrey P."/>
            <person name="Alvarado L."/>
            <person name="Berlin A.M."/>
            <person name="Borenstein D."/>
            <person name="Chen Z."/>
            <person name="Engels R."/>
            <person name="Freedman E."/>
            <person name="Gellesch M."/>
            <person name="Goldberg J."/>
            <person name="Griggs A."/>
            <person name="Gujja S."/>
            <person name="Heiman D.I."/>
            <person name="Hepburn T.A."/>
            <person name="Howarth C."/>
            <person name="Jen D."/>
            <person name="Larson L."/>
            <person name="Lewis B."/>
            <person name="Mehta T."/>
            <person name="Park D."/>
            <person name="Pearson M."/>
            <person name="Roberts A."/>
            <person name="Saif S."/>
            <person name="Shea T.D."/>
            <person name="Shenoy N."/>
            <person name="Sisk P."/>
            <person name="Stolte C."/>
            <person name="Sykes S.N."/>
            <person name="Walk T."/>
            <person name="White J."/>
            <person name="Yandava C."/>
            <person name="Straight P."/>
            <person name="Clardy J."/>
            <person name="Hung D."/>
            <person name="Kolter R."/>
            <person name="Mekalanos J."/>
            <person name="Walker S."/>
            <person name="Walsh C.T."/>
            <person name="Wieland B.L.C."/>
            <person name="Ilzarbe M."/>
            <person name="Galagan J."/>
            <person name="Nusbaum C."/>
            <person name="Birren B."/>
        </authorList>
    </citation>
    <scope>NUCLEOTIDE SEQUENCE [LARGE SCALE GENOMIC DNA]</scope>
    <source>
        <strain evidence="3">ATCC 14672 / DSM 40746 / JCM 4963 / KCTC 9882 / NRRL B-12104 / FH 1290</strain>
    </source>
</reference>